<dbReference type="EMBL" id="DS114357">
    <property type="protein sequence ID" value="EAX88083.1"/>
    <property type="molecule type" value="Genomic_DNA"/>
</dbReference>
<dbReference type="VEuPathDB" id="TrichDB:TVAGG3_0280000"/>
<dbReference type="KEGG" id="tva:4745738"/>
<gene>
    <name evidence="1" type="ORF">TVAG_023980</name>
</gene>
<evidence type="ECO:0000313" key="1">
    <source>
        <dbReference type="EMBL" id="EAX88083.1"/>
    </source>
</evidence>
<proteinExistence type="predicted"/>
<dbReference type="AlphaFoldDB" id="A2G434"/>
<organism evidence="1 2">
    <name type="scientific">Trichomonas vaginalis (strain ATCC PRA-98 / G3)</name>
    <dbReference type="NCBI Taxonomy" id="412133"/>
    <lineage>
        <taxon>Eukaryota</taxon>
        <taxon>Metamonada</taxon>
        <taxon>Parabasalia</taxon>
        <taxon>Trichomonadida</taxon>
        <taxon>Trichomonadidae</taxon>
        <taxon>Trichomonas</taxon>
    </lineage>
</organism>
<name>A2G434_TRIV3</name>
<dbReference type="InParanoid" id="A2G434"/>
<protein>
    <submittedName>
        <fullName evidence="1">Uncharacterized protein</fullName>
    </submittedName>
</protein>
<reference evidence="1" key="2">
    <citation type="journal article" date="2007" name="Science">
        <title>Draft genome sequence of the sexually transmitted pathogen Trichomonas vaginalis.</title>
        <authorList>
            <person name="Carlton J.M."/>
            <person name="Hirt R.P."/>
            <person name="Silva J.C."/>
            <person name="Delcher A.L."/>
            <person name="Schatz M."/>
            <person name="Zhao Q."/>
            <person name="Wortman J.R."/>
            <person name="Bidwell S.L."/>
            <person name="Alsmark U.C.M."/>
            <person name="Besteiro S."/>
            <person name="Sicheritz-Ponten T."/>
            <person name="Noel C.J."/>
            <person name="Dacks J.B."/>
            <person name="Foster P.G."/>
            <person name="Simillion C."/>
            <person name="Van de Peer Y."/>
            <person name="Miranda-Saavedra D."/>
            <person name="Barton G.J."/>
            <person name="Westrop G.D."/>
            <person name="Mueller S."/>
            <person name="Dessi D."/>
            <person name="Fiori P.L."/>
            <person name="Ren Q."/>
            <person name="Paulsen I."/>
            <person name="Zhang H."/>
            <person name="Bastida-Corcuera F.D."/>
            <person name="Simoes-Barbosa A."/>
            <person name="Brown M.T."/>
            <person name="Hayes R.D."/>
            <person name="Mukherjee M."/>
            <person name="Okumura C.Y."/>
            <person name="Schneider R."/>
            <person name="Smith A.J."/>
            <person name="Vanacova S."/>
            <person name="Villalvazo M."/>
            <person name="Haas B.J."/>
            <person name="Pertea M."/>
            <person name="Feldblyum T.V."/>
            <person name="Utterback T.R."/>
            <person name="Shu C.L."/>
            <person name="Osoegawa K."/>
            <person name="de Jong P.J."/>
            <person name="Hrdy I."/>
            <person name="Horvathova L."/>
            <person name="Zubacova Z."/>
            <person name="Dolezal P."/>
            <person name="Malik S.B."/>
            <person name="Logsdon J.M. Jr."/>
            <person name="Henze K."/>
            <person name="Gupta A."/>
            <person name="Wang C.C."/>
            <person name="Dunne R.L."/>
            <person name="Upcroft J.A."/>
            <person name="Upcroft P."/>
            <person name="White O."/>
            <person name="Salzberg S.L."/>
            <person name="Tang P."/>
            <person name="Chiu C.-H."/>
            <person name="Lee Y.-S."/>
            <person name="Embley T.M."/>
            <person name="Coombs G.H."/>
            <person name="Mottram J.C."/>
            <person name="Tachezy J."/>
            <person name="Fraser-Liggett C.M."/>
            <person name="Johnson P.J."/>
        </authorList>
    </citation>
    <scope>NUCLEOTIDE SEQUENCE [LARGE SCALE GENOMIC DNA]</scope>
    <source>
        <strain evidence="1">G3</strain>
    </source>
</reference>
<dbReference type="Proteomes" id="UP000001542">
    <property type="component" value="Unassembled WGS sequence"/>
</dbReference>
<dbReference type="RefSeq" id="XP_001301013.1">
    <property type="nucleotide sequence ID" value="XM_001301012.1"/>
</dbReference>
<sequence length="626" mass="73929">MEAEYKRLGNKCNVLVNRMQSLYEKCQQSCLKSSRSGYLAMQDYLLNSNKEKTQEDIDFLYNDVYYPIHLGNFFGFSQLVQSTGFLLGFIFERPDVLIKLIKHIQKKPQLMNRLTKFIIPSIFGYFCSDEHLEYAFKFYRLVIQECDSKLTSILLQNFFYSPVMYRFVEAFIKPFIDELGIYIFSNCLQDVKDCIEYFSEKLKSHIMVTSPLINHQAYIILKHLSSAKWKPKQVWEIFWANACLPIANMLLSTSVIASYKNIYSKILKKITDFRVEILRKILSNSGCYKAPKMDSPSGVTGMHIYVCLDEVIQIIDLLEQTSLRPDVFSCDEFTSFSEEVRQGHFWCIVYPRKVHSKPKPEYEYSLFDDSSLDFLYSYLEEKYKLKTIIDWQEILISNENLWFHYIIDLVLSKHPFENTHMFPESYAHFSKKVDTNYKKQILYLKLIDNYYELEHQQNEIMFWKLDKMCEKVIQDYSEKVQNFLDFSAKMKRPDDMLFFDALKSIKCLDCYNFFNRYFLLIRIFKQILKVGKGSSEYFVQFFIQCGTLTLLSSMTLLGSLLMKAPEFVETCEGEDVKAWDLAESAWFSIISLDPVLAAGVQEFYYLLISNFSKVTKRIKPIVIEYH</sequence>
<keyword evidence="2" id="KW-1185">Reference proteome</keyword>
<accession>A2G434</accession>
<dbReference type="VEuPathDB" id="TrichDB:TVAG_023980"/>
<evidence type="ECO:0000313" key="2">
    <source>
        <dbReference type="Proteomes" id="UP000001542"/>
    </source>
</evidence>
<reference evidence="1" key="1">
    <citation type="submission" date="2006-10" db="EMBL/GenBank/DDBJ databases">
        <authorList>
            <person name="Amadeo P."/>
            <person name="Zhao Q."/>
            <person name="Wortman J."/>
            <person name="Fraser-Liggett C."/>
            <person name="Carlton J."/>
        </authorList>
    </citation>
    <scope>NUCLEOTIDE SEQUENCE</scope>
    <source>
        <strain evidence="1">G3</strain>
    </source>
</reference>